<comment type="caution">
    <text evidence="7">The sequence shown here is derived from an EMBL/GenBank/DDBJ whole genome shotgun (WGS) entry which is preliminary data.</text>
</comment>
<dbReference type="GO" id="GO:0032259">
    <property type="term" value="P:methylation"/>
    <property type="evidence" value="ECO:0007669"/>
    <property type="project" value="UniProtKB-KW"/>
</dbReference>
<evidence type="ECO:0000313" key="8">
    <source>
        <dbReference type="Proteomes" id="UP000248627"/>
    </source>
</evidence>
<dbReference type="OrthoDB" id="3618637at2"/>
<dbReference type="PANTHER" id="PTHR42933:SF1">
    <property type="entry name" value="SITE-SPECIFIC DNA-METHYLTRANSFERASE (ADENINE-SPECIFIC)"/>
    <property type="match status" value="1"/>
</dbReference>
<dbReference type="InterPro" id="IPR051537">
    <property type="entry name" value="DNA_Adenine_Mtase"/>
</dbReference>
<keyword evidence="8" id="KW-1185">Reference proteome</keyword>
<keyword evidence="4" id="KW-0949">S-adenosyl-L-methionine</keyword>
<keyword evidence="3" id="KW-0808">Transferase</keyword>
<evidence type="ECO:0000256" key="5">
    <source>
        <dbReference type="ARBA" id="ARBA00022747"/>
    </source>
</evidence>
<dbReference type="PANTHER" id="PTHR42933">
    <property type="entry name" value="SLR6095 PROTEIN"/>
    <property type="match status" value="1"/>
</dbReference>
<dbReference type="GO" id="GO:0008170">
    <property type="term" value="F:N-methyltransferase activity"/>
    <property type="evidence" value="ECO:0007669"/>
    <property type="project" value="InterPro"/>
</dbReference>
<dbReference type="Pfam" id="PF02384">
    <property type="entry name" value="N6_Mtase"/>
    <property type="match status" value="1"/>
</dbReference>
<evidence type="ECO:0000256" key="6">
    <source>
        <dbReference type="ARBA" id="ARBA00047942"/>
    </source>
</evidence>
<comment type="catalytic activity">
    <reaction evidence="6">
        <text>a 2'-deoxyadenosine in DNA + S-adenosyl-L-methionine = an N(6)-methyl-2'-deoxyadenosine in DNA + S-adenosyl-L-homocysteine + H(+)</text>
        <dbReference type="Rhea" id="RHEA:15197"/>
        <dbReference type="Rhea" id="RHEA-COMP:12418"/>
        <dbReference type="Rhea" id="RHEA-COMP:12419"/>
        <dbReference type="ChEBI" id="CHEBI:15378"/>
        <dbReference type="ChEBI" id="CHEBI:57856"/>
        <dbReference type="ChEBI" id="CHEBI:59789"/>
        <dbReference type="ChEBI" id="CHEBI:90615"/>
        <dbReference type="ChEBI" id="CHEBI:90616"/>
        <dbReference type="EC" id="2.1.1.72"/>
    </reaction>
</comment>
<keyword evidence="2" id="KW-0489">Methyltransferase</keyword>
<organism evidence="7 8">
    <name type="scientific">Micromonospora endophytica</name>
    <dbReference type="NCBI Taxonomy" id="515350"/>
    <lineage>
        <taxon>Bacteria</taxon>
        <taxon>Bacillati</taxon>
        <taxon>Actinomycetota</taxon>
        <taxon>Actinomycetes</taxon>
        <taxon>Micromonosporales</taxon>
        <taxon>Micromonosporaceae</taxon>
        <taxon>Micromonospora</taxon>
    </lineage>
</organism>
<evidence type="ECO:0000256" key="3">
    <source>
        <dbReference type="ARBA" id="ARBA00022679"/>
    </source>
</evidence>
<dbReference type="GO" id="GO:0003677">
    <property type="term" value="F:DNA binding"/>
    <property type="evidence" value="ECO:0007669"/>
    <property type="project" value="InterPro"/>
</dbReference>
<evidence type="ECO:0000256" key="1">
    <source>
        <dbReference type="ARBA" id="ARBA00011900"/>
    </source>
</evidence>
<dbReference type="GO" id="GO:0009307">
    <property type="term" value="P:DNA restriction-modification system"/>
    <property type="evidence" value="ECO:0007669"/>
    <property type="project" value="UniProtKB-KW"/>
</dbReference>
<evidence type="ECO:0000313" key="7">
    <source>
        <dbReference type="EMBL" id="PZF99404.1"/>
    </source>
</evidence>
<dbReference type="EC" id="2.1.1.72" evidence="1"/>
<dbReference type="InterPro" id="IPR029063">
    <property type="entry name" value="SAM-dependent_MTases_sf"/>
</dbReference>
<dbReference type="Proteomes" id="UP000248627">
    <property type="component" value="Unassembled WGS sequence"/>
</dbReference>
<proteinExistence type="predicted"/>
<dbReference type="InterPro" id="IPR003356">
    <property type="entry name" value="DNA_methylase_A-5"/>
</dbReference>
<reference evidence="7 8" key="1">
    <citation type="submission" date="2018-01" db="EMBL/GenBank/DDBJ databases">
        <title>Draft genome sequence of Jishengella endophytica.</title>
        <authorList>
            <person name="Sahin N."/>
            <person name="Ay H."/>
            <person name="Saygin H."/>
        </authorList>
    </citation>
    <scope>NUCLEOTIDE SEQUENCE [LARGE SCALE GENOMIC DNA]</scope>
    <source>
        <strain evidence="7 8">DSM 45430</strain>
    </source>
</reference>
<protein>
    <recommendedName>
        <fullName evidence="1">site-specific DNA-methyltransferase (adenine-specific)</fullName>
        <ecNumber evidence="1">2.1.1.72</ecNumber>
    </recommendedName>
</protein>
<accession>A0A2W2D174</accession>
<evidence type="ECO:0000256" key="2">
    <source>
        <dbReference type="ARBA" id="ARBA00022603"/>
    </source>
</evidence>
<dbReference type="AlphaFoldDB" id="A0A2W2D174"/>
<name>A0A2W2D174_9ACTN</name>
<gene>
    <name evidence="7" type="ORF">C1I93_05970</name>
</gene>
<sequence>MTSTTVAWRANAVPSDPREHARGIAEAVDQAWHSRYGGSRVEVPMSVVAVLAILAREAPDPDHLARVGEMAERLDHEGFWLLMQRLWCEFAALRPDLNPRTMHLWKWTEDEPDETTKRAVHAVGQAALRRGVLGRFGPDGWGDYDLLGTLLQQMKSHGGRKGIGQFLTPVDVTELIGQMAGPEEGQRVLEPCAGTGTMFLGAARAMREKGFDPATCEWWANDLDPLAAALCAVNMHLWGLGWRVVVGCGDGLLEAWMHEALRTRQIAIDEMRRAWQLAQQIRAVRDLLELPTPESALDRHMRKAVPKSAPRQPSPPPSPPASSTFDAEAAYRQGRLF</sequence>
<dbReference type="SUPFAM" id="SSF53335">
    <property type="entry name" value="S-adenosyl-L-methionine-dependent methyltransferases"/>
    <property type="match status" value="1"/>
</dbReference>
<dbReference type="GO" id="GO:0009007">
    <property type="term" value="F:site-specific DNA-methyltransferase (adenine-specific) activity"/>
    <property type="evidence" value="ECO:0007669"/>
    <property type="project" value="UniProtKB-EC"/>
</dbReference>
<dbReference type="EMBL" id="POTX01000024">
    <property type="protein sequence ID" value="PZF99404.1"/>
    <property type="molecule type" value="Genomic_DNA"/>
</dbReference>
<keyword evidence="5" id="KW-0680">Restriction system</keyword>
<evidence type="ECO:0000256" key="4">
    <source>
        <dbReference type="ARBA" id="ARBA00022691"/>
    </source>
</evidence>
<dbReference type="Gene3D" id="3.40.50.150">
    <property type="entry name" value="Vaccinia Virus protein VP39"/>
    <property type="match status" value="1"/>
</dbReference>